<comment type="caution">
    <text evidence="1">The sequence shown here is derived from an EMBL/GenBank/DDBJ whole genome shotgun (WGS) entry which is preliminary data.</text>
</comment>
<evidence type="ECO:0000313" key="2">
    <source>
        <dbReference type="Proteomes" id="UP000295188"/>
    </source>
</evidence>
<organism evidence="1 2">
    <name type="scientific">Pectinatus cerevisiiphilus</name>
    <dbReference type="NCBI Taxonomy" id="86956"/>
    <lineage>
        <taxon>Bacteria</taxon>
        <taxon>Bacillati</taxon>
        <taxon>Bacillota</taxon>
        <taxon>Negativicutes</taxon>
        <taxon>Selenomonadales</taxon>
        <taxon>Selenomonadaceae</taxon>
        <taxon>Pectinatus</taxon>
    </lineage>
</organism>
<dbReference type="EMBL" id="SMAA01000001">
    <property type="protein sequence ID" value="TCS81938.1"/>
    <property type="molecule type" value="Genomic_DNA"/>
</dbReference>
<reference evidence="1 2" key="1">
    <citation type="submission" date="2019-03" db="EMBL/GenBank/DDBJ databases">
        <title>Genomic Encyclopedia of Type Strains, Phase IV (KMG-IV): sequencing the most valuable type-strain genomes for metagenomic binning, comparative biology and taxonomic classification.</title>
        <authorList>
            <person name="Goeker M."/>
        </authorList>
    </citation>
    <scope>NUCLEOTIDE SEQUENCE [LARGE SCALE GENOMIC DNA]</scope>
    <source>
        <strain evidence="1 2">DSM 20467</strain>
    </source>
</reference>
<sequence length="125" mass="14334">MSEVSGKPVYGKEQNVKMALMQMINEGQDPYEIILYMADYLEKVSGEKGYKENVRECLHAVYGIGLNEEKPLNAALVQVQQRCKKLEEAMGSIEVEDIKKRILFAIEHHKKFAAFLEEKIKKGKK</sequence>
<dbReference type="AlphaFoldDB" id="A0A4R3KF91"/>
<keyword evidence="2" id="KW-1185">Reference proteome</keyword>
<gene>
    <name evidence="1" type="ORF">EDC37_101109</name>
</gene>
<dbReference type="RefSeq" id="WP_132546917.1">
    <property type="nucleotide sequence ID" value="NZ_SMAA01000001.1"/>
</dbReference>
<protein>
    <submittedName>
        <fullName evidence="1">Uncharacterized protein</fullName>
    </submittedName>
</protein>
<dbReference type="Proteomes" id="UP000295188">
    <property type="component" value="Unassembled WGS sequence"/>
</dbReference>
<name>A0A4R3KF91_9FIRM</name>
<evidence type="ECO:0000313" key="1">
    <source>
        <dbReference type="EMBL" id="TCS81938.1"/>
    </source>
</evidence>
<proteinExistence type="predicted"/>
<accession>A0A4R3KF91</accession>
<dbReference type="OrthoDB" id="1665852at2"/>